<evidence type="ECO:0000313" key="2">
    <source>
        <dbReference type="EMBL" id="MEW9922255.1"/>
    </source>
</evidence>
<dbReference type="RefSeq" id="WP_367879953.1">
    <property type="nucleotide sequence ID" value="NZ_JBFNXX010000040.1"/>
</dbReference>
<keyword evidence="2" id="KW-0808">Transferase</keyword>
<evidence type="ECO:0000313" key="3">
    <source>
        <dbReference type="Proteomes" id="UP001556098"/>
    </source>
</evidence>
<reference evidence="2 3" key="1">
    <citation type="submission" date="2024-07" db="EMBL/GenBank/DDBJ databases">
        <title>Marimonas sp.nov., isolated from tidal-flat sediment.</title>
        <authorList>
            <person name="Jayan J.N."/>
            <person name="Lee S.S."/>
        </authorList>
    </citation>
    <scope>NUCLEOTIDE SEQUENCE [LARGE SCALE GENOMIC DNA]</scope>
    <source>
        <strain evidence="2 3">MJW-29</strain>
    </source>
</reference>
<dbReference type="InterPro" id="IPR021466">
    <property type="entry name" value="Put_rhamnosyl_transferase"/>
</dbReference>
<dbReference type="EMBL" id="JBFNXX010000040">
    <property type="protein sequence ID" value="MEW9922255.1"/>
    <property type="molecule type" value="Genomic_DNA"/>
</dbReference>
<name>A0ABV3RTC7_9RHOB</name>
<dbReference type="Proteomes" id="UP001556098">
    <property type="component" value="Unassembled WGS sequence"/>
</dbReference>
<accession>A0ABV3RTC7</accession>
<dbReference type="GO" id="GO:0016740">
    <property type="term" value="F:transferase activity"/>
    <property type="evidence" value="ECO:0007669"/>
    <property type="project" value="UniProtKB-KW"/>
</dbReference>
<feature type="compositionally biased region" description="Basic and acidic residues" evidence="1">
    <location>
        <begin position="221"/>
        <end position="231"/>
    </location>
</feature>
<organism evidence="2 3">
    <name type="scientific">Sulfitobacter sediminis</name>
    <dbReference type="NCBI Taxonomy" id="3234186"/>
    <lineage>
        <taxon>Bacteria</taxon>
        <taxon>Pseudomonadati</taxon>
        <taxon>Pseudomonadota</taxon>
        <taxon>Alphaproteobacteria</taxon>
        <taxon>Rhodobacterales</taxon>
        <taxon>Roseobacteraceae</taxon>
        <taxon>Sulfitobacter</taxon>
    </lineage>
</organism>
<comment type="caution">
    <text evidence="2">The sequence shown here is derived from an EMBL/GenBank/DDBJ whole genome shotgun (WGS) entry which is preliminary data.</text>
</comment>
<feature type="region of interest" description="Disordered" evidence="1">
    <location>
        <begin position="221"/>
        <end position="242"/>
    </location>
</feature>
<sequence length="272" mass="30111">MQTIGICRFSYPGEGGFQVEHGSLQERMDYLYAPARMAERFATFETMMLPPLKAQTDGDFTLLIVVGESLPPEHRDRLEAAVADMPQAVIRAYPPGPHRKVMQEAINTVRRFDGEPCLQFRMDDDDAVARTYVERLRAAASDVLPLAARHRHVAIDFNQGFIARPSAQGLAVTPTTVPYTTAALALMFQPDLRLSVMNFAHAKVAQKMPTLTFSGEDMLIRGHNDHNDSRQKPGVRAPRLTPLDPAGKAHFERTFAIDADAVATAFRAVSPP</sequence>
<dbReference type="Pfam" id="PF11316">
    <property type="entry name" value="Rhamno_transf"/>
    <property type="match status" value="1"/>
</dbReference>
<protein>
    <submittedName>
        <fullName evidence="2">Rhamnosyl transferase</fullName>
    </submittedName>
</protein>
<keyword evidence="3" id="KW-1185">Reference proteome</keyword>
<gene>
    <name evidence="2" type="ORF">AB2B41_21870</name>
</gene>
<evidence type="ECO:0000256" key="1">
    <source>
        <dbReference type="SAM" id="MobiDB-lite"/>
    </source>
</evidence>
<proteinExistence type="predicted"/>